<evidence type="ECO:0000313" key="2">
    <source>
        <dbReference type="EMBL" id="MRG86011.1"/>
    </source>
</evidence>
<dbReference type="Proteomes" id="UP000480185">
    <property type="component" value="Unassembled WGS sequence"/>
</dbReference>
<protein>
    <submittedName>
        <fullName evidence="2">Uncharacterized protein</fullName>
    </submittedName>
</protein>
<comment type="caution">
    <text evidence="2">The sequence shown here is derived from an EMBL/GenBank/DDBJ whole genome shotgun (WGS) entry which is preliminary data.</text>
</comment>
<accession>A0A6G1X4T7</accession>
<proteinExistence type="predicted"/>
<gene>
    <name evidence="2" type="ORF">GH754_06660</name>
</gene>
<dbReference type="AlphaFoldDB" id="A0A6G1X4T7"/>
<evidence type="ECO:0000313" key="3">
    <source>
        <dbReference type="Proteomes" id="UP000480185"/>
    </source>
</evidence>
<dbReference type="EMBL" id="WJNH01000003">
    <property type="protein sequence ID" value="MRG86011.1"/>
    <property type="molecule type" value="Genomic_DNA"/>
</dbReference>
<keyword evidence="1" id="KW-0812">Transmembrane</keyword>
<dbReference type="OrthoDB" id="2968026at2"/>
<keyword evidence="3" id="KW-1185">Reference proteome</keyword>
<sequence length="55" mass="6360">MKNILYFVTIQPFSNITGIPANFDYPFIFSIVPALMLWLGLQLKPVVKERVKLFS</sequence>
<feature type="transmembrane region" description="Helical" evidence="1">
    <location>
        <begin position="25"/>
        <end position="43"/>
    </location>
</feature>
<reference evidence="2 3" key="1">
    <citation type="submission" date="2019-11" db="EMBL/GenBank/DDBJ databases">
        <authorList>
            <person name="Li J."/>
        </authorList>
    </citation>
    <scope>NUCLEOTIDE SEQUENCE [LARGE SCALE GENOMIC DNA]</scope>
    <source>
        <strain evidence="2 3">J4</strain>
    </source>
</reference>
<organism evidence="2 3">
    <name type="scientific">Salinibacillus xinjiangensis</name>
    <dbReference type="NCBI Taxonomy" id="1229268"/>
    <lineage>
        <taxon>Bacteria</taxon>
        <taxon>Bacillati</taxon>
        <taxon>Bacillota</taxon>
        <taxon>Bacilli</taxon>
        <taxon>Bacillales</taxon>
        <taxon>Bacillaceae</taxon>
        <taxon>Salinibacillus</taxon>
    </lineage>
</organism>
<evidence type="ECO:0000256" key="1">
    <source>
        <dbReference type="SAM" id="Phobius"/>
    </source>
</evidence>
<keyword evidence="1" id="KW-0472">Membrane</keyword>
<name>A0A6G1X4T7_9BACI</name>
<dbReference type="RefSeq" id="WP_153727932.1">
    <property type="nucleotide sequence ID" value="NZ_WJNH01000003.1"/>
</dbReference>
<keyword evidence="1" id="KW-1133">Transmembrane helix</keyword>